<dbReference type="InterPro" id="IPR016024">
    <property type="entry name" value="ARM-type_fold"/>
</dbReference>
<dbReference type="Proteomes" id="UP000287651">
    <property type="component" value="Unassembled WGS sequence"/>
</dbReference>
<gene>
    <name evidence="6" type="ORF">B296_00046505</name>
</gene>
<comment type="caution">
    <text evidence="6">The sequence shown here is derived from an EMBL/GenBank/DDBJ whole genome shotgun (WGS) entry which is preliminary data.</text>
</comment>
<reference evidence="6 7" key="1">
    <citation type="journal article" date="2014" name="Agronomy (Basel)">
        <title>A Draft Genome Sequence for Ensete ventricosum, the Drought-Tolerant Tree Against Hunger.</title>
        <authorList>
            <person name="Harrison J."/>
            <person name="Moore K.A."/>
            <person name="Paszkiewicz K."/>
            <person name="Jones T."/>
            <person name="Grant M."/>
            <person name="Ambacheew D."/>
            <person name="Muzemil S."/>
            <person name="Studholme D.J."/>
        </authorList>
    </citation>
    <scope>NUCLEOTIDE SEQUENCE [LARGE SCALE GENOMIC DNA]</scope>
</reference>
<dbReference type="GO" id="GO:0012505">
    <property type="term" value="C:endomembrane system"/>
    <property type="evidence" value="ECO:0007669"/>
    <property type="project" value="UniProtKB-SubCell"/>
</dbReference>
<dbReference type="GO" id="GO:0030117">
    <property type="term" value="C:membrane coat"/>
    <property type="evidence" value="ECO:0007669"/>
    <property type="project" value="InterPro"/>
</dbReference>
<evidence type="ECO:0000313" key="7">
    <source>
        <dbReference type="Proteomes" id="UP000287651"/>
    </source>
</evidence>
<dbReference type="PANTHER" id="PTHR22780">
    <property type="entry name" value="ADAPTIN, ALPHA/GAMMA/EPSILON"/>
    <property type="match status" value="1"/>
</dbReference>
<sequence length="83" mass="9356">AGNYVKDDVWHALIVTISNAPYLQGYCVRSLYKVFQTYSDQESLVQVAVWCIGEYAEMLVNNVKVLEMEEPMTVSACLSTLCL</sequence>
<dbReference type="EMBL" id="AMZH03009259">
    <property type="protein sequence ID" value="RRT57232.1"/>
    <property type="molecule type" value="Genomic_DNA"/>
</dbReference>
<evidence type="ECO:0000256" key="3">
    <source>
        <dbReference type="ARBA" id="ARBA00022927"/>
    </source>
</evidence>
<protein>
    <recommendedName>
        <fullName evidence="5">Clathrin/coatomer adaptor adaptin-like N-terminal domain-containing protein</fullName>
    </recommendedName>
</protein>
<feature type="domain" description="Clathrin/coatomer adaptor adaptin-like N-terminal" evidence="5">
    <location>
        <begin position="1"/>
        <end position="63"/>
    </location>
</feature>
<name>A0A426YZT1_ENSVE</name>
<dbReference type="GO" id="GO:0016192">
    <property type="term" value="P:vesicle-mediated transport"/>
    <property type="evidence" value="ECO:0007669"/>
    <property type="project" value="InterPro"/>
</dbReference>
<dbReference type="SUPFAM" id="SSF48371">
    <property type="entry name" value="ARM repeat"/>
    <property type="match status" value="1"/>
</dbReference>
<organism evidence="6 7">
    <name type="scientific">Ensete ventricosum</name>
    <name type="common">Abyssinian banana</name>
    <name type="synonym">Musa ensete</name>
    <dbReference type="NCBI Taxonomy" id="4639"/>
    <lineage>
        <taxon>Eukaryota</taxon>
        <taxon>Viridiplantae</taxon>
        <taxon>Streptophyta</taxon>
        <taxon>Embryophyta</taxon>
        <taxon>Tracheophyta</taxon>
        <taxon>Spermatophyta</taxon>
        <taxon>Magnoliopsida</taxon>
        <taxon>Liliopsida</taxon>
        <taxon>Zingiberales</taxon>
        <taxon>Musaceae</taxon>
        <taxon>Ensete</taxon>
    </lineage>
</organism>
<proteinExistence type="predicted"/>
<keyword evidence="3" id="KW-0653">Protein transport</keyword>
<keyword evidence="4" id="KW-0472">Membrane</keyword>
<dbReference type="AlphaFoldDB" id="A0A426YZT1"/>
<evidence type="ECO:0000256" key="4">
    <source>
        <dbReference type="ARBA" id="ARBA00023136"/>
    </source>
</evidence>
<dbReference type="GO" id="GO:0006886">
    <property type="term" value="P:intracellular protein transport"/>
    <property type="evidence" value="ECO:0007669"/>
    <property type="project" value="InterPro"/>
</dbReference>
<dbReference type="Gene3D" id="1.25.10.10">
    <property type="entry name" value="Leucine-rich Repeat Variant"/>
    <property type="match status" value="1"/>
</dbReference>
<dbReference type="InterPro" id="IPR002553">
    <property type="entry name" value="Clathrin/coatomer_adapt-like_N"/>
</dbReference>
<dbReference type="Pfam" id="PF01602">
    <property type="entry name" value="Adaptin_N"/>
    <property type="match status" value="1"/>
</dbReference>
<evidence type="ECO:0000256" key="1">
    <source>
        <dbReference type="ARBA" id="ARBA00004308"/>
    </source>
</evidence>
<comment type="subcellular location">
    <subcellularLocation>
        <location evidence="1">Endomembrane system</location>
    </subcellularLocation>
</comment>
<evidence type="ECO:0000313" key="6">
    <source>
        <dbReference type="EMBL" id="RRT57232.1"/>
    </source>
</evidence>
<accession>A0A426YZT1</accession>
<feature type="non-terminal residue" evidence="6">
    <location>
        <position position="1"/>
    </location>
</feature>
<keyword evidence="2" id="KW-0813">Transport</keyword>
<dbReference type="InterPro" id="IPR011989">
    <property type="entry name" value="ARM-like"/>
</dbReference>
<evidence type="ECO:0000256" key="2">
    <source>
        <dbReference type="ARBA" id="ARBA00022448"/>
    </source>
</evidence>
<dbReference type="InterPro" id="IPR050840">
    <property type="entry name" value="Adaptor_Complx_Large_Subunit"/>
</dbReference>
<evidence type="ECO:0000259" key="5">
    <source>
        <dbReference type="Pfam" id="PF01602"/>
    </source>
</evidence>